<evidence type="ECO:0000313" key="2">
    <source>
        <dbReference type="Proteomes" id="UP000038045"/>
    </source>
</evidence>
<proteinExistence type="predicted"/>
<reference evidence="3" key="1">
    <citation type="submission" date="2017-02" db="UniProtKB">
        <authorList>
            <consortium name="WormBaseParasite"/>
        </authorList>
    </citation>
    <scope>IDENTIFICATION</scope>
</reference>
<keyword evidence="1" id="KW-0732">Signal</keyword>
<dbReference type="AlphaFoldDB" id="A0A0N4Z996"/>
<sequence length="104" mass="11704">MKVLLRHLLIKILVILLSIQYAKGQLGPTERFWRRQAIRNRRRLNRMMRNQYRNPYGGMGRGFMGPYGGMNPYGGMGYGFGRPYGFMGPGIGTPFGGMGPGFIG</sequence>
<evidence type="ECO:0000313" key="3">
    <source>
        <dbReference type="WBParaSite" id="PTRK_0000388700.1"/>
    </source>
</evidence>
<feature type="signal peptide" evidence="1">
    <location>
        <begin position="1"/>
        <end position="24"/>
    </location>
</feature>
<accession>A0A0N4Z996</accession>
<keyword evidence="2" id="KW-1185">Reference proteome</keyword>
<name>A0A0N4Z996_PARTI</name>
<feature type="chain" id="PRO_5005891314" evidence="1">
    <location>
        <begin position="25"/>
        <end position="104"/>
    </location>
</feature>
<dbReference type="Proteomes" id="UP000038045">
    <property type="component" value="Unplaced"/>
</dbReference>
<protein>
    <submittedName>
        <fullName evidence="3">Uncharacterized protein</fullName>
    </submittedName>
</protein>
<dbReference type="WBParaSite" id="PTRK_0000388700.1">
    <property type="protein sequence ID" value="PTRK_0000388700.1"/>
    <property type="gene ID" value="PTRK_0000388700"/>
</dbReference>
<evidence type="ECO:0000256" key="1">
    <source>
        <dbReference type="SAM" id="SignalP"/>
    </source>
</evidence>
<organism evidence="2 3">
    <name type="scientific">Parastrongyloides trichosuri</name>
    <name type="common">Possum-specific nematode worm</name>
    <dbReference type="NCBI Taxonomy" id="131310"/>
    <lineage>
        <taxon>Eukaryota</taxon>
        <taxon>Metazoa</taxon>
        <taxon>Ecdysozoa</taxon>
        <taxon>Nematoda</taxon>
        <taxon>Chromadorea</taxon>
        <taxon>Rhabditida</taxon>
        <taxon>Tylenchina</taxon>
        <taxon>Panagrolaimomorpha</taxon>
        <taxon>Strongyloidoidea</taxon>
        <taxon>Strongyloididae</taxon>
        <taxon>Parastrongyloides</taxon>
    </lineage>
</organism>